<keyword evidence="3" id="KW-1185">Reference proteome</keyword>
<comment type="caution">
    <text evidence="2">The sequence shown here is derived from an EMBL/GenBank/DDBJ whole genome shotgun (WGS) entry which is preliminary data.</text>
</comment>
<organism evidence="2 3">
    <name type="scientific">Actinoallomurus spadix</name>
    <dbReference type="NCBI Taxonomy" id="79912"/>
    <lineage>
        <taxon>Bacteria</taxon>
        <taxon>Bacillati</taxon>
        <taxon>Actinomycetota</taxon>
        <taxon>Actinomycetes</taxon>
        <taxon>Streptosporangiales</taxon>
        <taxon>Thermomonosporaceae</taxon>
        <taxon>Actinoallomurus</taxon>
    </lineage>
</organism>
<evidence type="ECO:0000313" key="2">
    <source>
        <dbReference type="EMBL" id="GAA0318383.1"/>
    </source>
</evidence>
<name>A0ABP3FLI4_9ACTN</name>
<keyword evidence="1" id="KW-0732">Signal</keyword>
<dbReference type="EMBL" id="BAAABM010000007">
    <property type="protein sequence ID" value="GAA0318383.1"/>
    <property type="molecule type" value="Genomic_DNA"/>
</dbReference>
<feature type="signal peptide" evidence="1">
    <location>
        <begin position="1"/>
        <end position="27"/>
    </location>
</feature>
<sequence length="152" mass="16110">MKSVVRTIIAAGAIASIAGLAAPVASAETGTKAPAVSAAAAPVTSVVVVQKKYCRNFPPRKKLYVCIKRIGGGKLESWMTNDKKVKGTLGVLPYKADGTPGKLKTLKKSSGAKKVAFSGYKCPKGYATVATWWQDTYKGHTNKWYSAAIKCK</sequence>
<reference evidence="3" key="1">
    <citation type="journal article" date="2019" name="Int. J. Syst. Evol. Microbiol.">
        <title>The Global Catalogue of Microorganisms (GCM) 10K type strain sequencing project: providing services to taxonomists for standard genome sequencing and annotation.</title>
        <authorList>
            <consortium name="The Broad Institute Genomics Platform"/>
            <consortium name="The Broad Institute Genome Sequencing Center for Infectious Disease"/>
            <person name="Wu L."/>
            <person name="Ma J."/>
        </authorList>
    </citation>
    <scope>NUCLEOTIDE SEQUENCE [LARGE SCALE GENOMIC DNA]</scope>
    <source>
        <strain evidence="3">JCM 3146</strain>
    </source>
</reference>
<protein>
    <submittedName>
        <fullName evidence="2">Uncharacterized protein</fullName>
    </submittedName>
</protein>
<accession>A0ABP3FLI4</accession>
<evidence type="ECO:0000256" key="1">
    <source>
        <dbReference type="SAM" id="SignalP"/>
    </source>
</evidence>
<dbReference type="Proteomes" id="UP001501822">
    <property type="component" value="Unassembled WGS sequence"/>
</dbReference>
<proteinExistence type="predicted"/>
<evidence type="ECO:0000313" key="3">
    <source>
        <dbReference type="Proteomes" id="UP001501822"/>
    </source>
</evidence>
<gene>
    <name evidence="2" type="ORF">GCM10010151_05300</name>
</gene>
<feature type="chain" id="PRO_5045941795" evidence="1">
    <location>
        <begin position="28"/>
        <end position="152"/>
    </location>
</feature>